<dbReference type="Proteomes" id="UP000782610">
    <property type="component" value="Unassembled WGS sequence"/>
</dbReference>
<sequence>MIGTVDARLTDQLWVPIAEAARRHNVSRAAMHKRVGKLVELGRLATRPGQRGTVLVNSVALDRAIAQETDPAQQLRNGTSAAPVSPEPEDETDEGPAAPGSPSYLSSRAARETYQAENARLDLELRLDKLADKDRAEQHTIATMRKLRDRLLGLPAMVSDRLASAPDARAIRTILAEELRKALDGLAKQLDGLYDEDDDDGPDDSTDGGEPEAAA</sequence>
<feature type="compositionally biased region" description="Acidic residues" evidence="1">
    <location>
        <begin position="193"/>
        <end position="215"/>
    </location>
</feature>
<proteinExistence type="predicted"/>
<name>A0A933L0S3_9HYPH</name>
<organism evidence="2 3">
    <name type="scientific">Devosia nanyangense</name>
    <dbReference type="NCBI Taxonomy" id="1228055"/>
    <lineage>
        <taxon>Bacteria</taxon>
        <taxon>Pseudomonadati</taxon>
        <taxon>Pseudomonadota</taxon>
        <taxon>Alphaproteobacteria</taxon>
        <taxon>Hyphomicrobiales</taxon>
        <taxon>Devosiaceae</taxon>
        <taxon>Devosia</taxon>
    </lineage>
</organism>
<gene>
    <name evidence="2" type="ORF">HY834_08970</name>
</gene>
<feature type="region of interest" description="Disordered" evidence="1">
    <location>
        <begin position="191"/>
        <end position="215"/>
    </location>
</feature>
<evidence type="ECO:0000313" key="3">
    <source>
        <dbReference type="Proteomes" id="UP000782610"/>
    </source>
</evidence>
<dbReference type="EMBL" id="JACRAF010000025">
    <property type="protein sequence ID" value="MBI4921868.1"/>
    <property type="molecule type" value="Genomic_DNA"/>
</dbReference>
<feature type="region of interest" description="Disordered" evidence="1">
    <location>
        <begin position="67"/>
        <end position="111"/>
    </location>
</feature>
<accession>A0A933L0S3</accession>
<comment type="caution">
    <text evidence="2">The sequence shown here is derived from an EMBL/GenBank/DDBJ whole genome shotgun (WGS) entry which is preliminary data.</text>
</comment>
<protein>
    <submittedName>
        <fullName evidence="2">Uncharacterized protein</fullName>
    </submittedName>
</protein>
<evidence type="ECO:0000256" key="1">
    <source>
        <dbReference type="SAM" id="MobiDB-lite"/>
    </source>
</evidence>
<dbReference type="AlphaFoldDB" id="A0A933L0S3"/>
<feature type="compositionally biased region" description="Polar residues" evidence="1">
    <location>
        <begin position="70"/>
        <end position="82"/>
    </location>
</feature>
<reference evidence="2" key="1">
    <citation type="submission" date="2020-07" db="EMBL/GenBank/DDBJ databases">
        <title>Huge and variable diversity of episymbiotic CPR bacteria and DPANN archaea in groundwater ecosystems.</title>
        <authorList>
            <person name="He C.Y."/>
            <person name="Keren R."/>
            <person name="Whittaker M."/>
            <person name="Farag I.F."/>
            <person name="Doudna J."/>
            <person name="Cate J.H.D."/>
            <person name="Banfield J.F."/>
        </authorList>
    </citation>
    <scope>NUCLEOTIDE SEQUENCE</scope>
    <source>
        <strain evidence="2">NC_groundwater_1586_Pr3_B-0.1um_66_15</strain>
    </source>
</reference>
<evidence type="ECO:0000313" key="2">
    <source>
        <dbReference type="EMBL" id="MBI4921868.1"/>
    </source>
</evidence>